<organism evidence="2 3">
    <name type="scientific">Bacillus wiedmannii</name>
    <dbReference type="NCBI Taxonomy" id="1890302"/>
    <lineage>
        <taxon>Bacteria</taxon>
        <taxon>Bacillati</taxon>
        <taxon>Bacillota</taxon>
        <taxon>Bacilli</taxon>
        <taxon>Bacillales</taxon>
        <taxon>Bacillaceae</taxon>
        <taxon>Bacillus</taxon>
        <taxon>Bacillus cereus group</taxon>
    </lineage>
</organism>
<sequence length="71" mass="8114">MNRNLLYMILRLIFVIVATVAGFYALLYMSGLIYPFIIAFAFAYLINPVVNFLNQKLQFPRALAVLVSLIL</sequence>
<name>A0A4U3AQQ6_9BACI</name>
<evidence type="ECO:0000256" key="1">
    <source>
        <dbReference type="SAM" id="Phobius"/>
    </source>
</evidence>
<feature type="non-terminal residue" evidence="2">
    <location>
        <position position="71"/>
    </location>
</feature>
<feature type="transmembrane region" description="Helical" evidence="1">
    <location>
        <begin position="5"/>
        <end position="26"/>
    </location>
</feature>
<evidence type="ECO:0000313" key="2">
    <source>
        <dbReference type="EMBL" id="TKI89930.1"/>
    </source>
</evidence>
<protein>
    <submittedName>
        <fullName evidence="2">AI-2E family transporter</fullName>
    </submittedName>
</protein>
<dbReference type="EMBL" id="SZON01001742">
    <property type="protein sequence ID" value="TKI89930.1"/>
    <property type="molecule type" value="Genomic_DNA"/>
</dbReference>
<evidence type="ECO:0000313" key="3">
    <source>
        <dbReference type="Proteomes" id="UP000305222"/>
    </source>
</evidence>
<dbReference type="AlphaFoldDB" id="A0A4U3AQQ6"/>
<dbReference type="Proteomes" id="UP000305222">
    <property type="component" value="Unassembled WGS sequence"/>
</dbReference>
<accession>A0A4U3AQQ6</accession>
<comment type="caution">
    <text evidence="2">The sequence shown here is derived from an EMBL/GenBank/DDBJ whole genome shotgun (WGS) entry which is preliminary data.</text>
</comment>
<keyword evidence="1" id="KW-1133">Transmembrane helix</keyword>
<gene>
    <name evidence="2" type="ORF">FC699_25065</name>
</gene>
<keyword evidence="1" id="KW-0472">Membrane</keyword>
<reference evidence="2 3" key="1">
    <citation type="journal article" date="2019" name="Environ. Microbiol.">
        <title>An active ?-lactamase is a part of an orchestrated cell wall stress resistance network of Bacillus subtilis and related rhizosphere species.</title>
        <authorList>
            <person name="Bucher T."/>
            <person name="Keren-Paz A."/>
            <person name="Hausser J."/>
            <person name="Olender T."/>
            <person name="Cytryn E."/>
            <person name="Kolodkin-Gal I."/>
        </authorList>
    </citation>
    <scope>NUCLEOTIDE SEQUENCE [LARGE SCALE GENOMIC DNA]</scope>
    <source>
        <strain evidence="2 3">I5</strain>
    </source>
</reference>
<keyword evidence="1" id="KW-0812">Transmembrane</keyword>
<proteinExistence type="predicted"/>
<feature type="transmembrane region" description="Helical" evidence="1">
    <location>
        <begin position="32"/>
        <end position="53"/>
    </location>
</feature>